<dbReference type="InterPro" id="IPR047090">
    <property type="entry name" value="AspRS_core"/>
</dbReference>
<dbReference type="InterPro" id="IPR045864">
    <property type="entry name" value="aa-tRNA-synth_II/BPL/LPL"/>
</dbReference>
<feature type="domain" description="Aminoacyl-transfer RNA synthetases class-II family profile" evidence="8">
    <location>
        <begin position="151"/>
        <end position="567"/>
    </location>
</feature>
<evidence type="ECO:0000259" key="8">
    <source>
        <dbReference type="PROSITE" id="PS50862"/>
    </source>
</evidence>
<dbReference type="RefSeq" id="WP_013595938.1">
    <property type="nucleotide sequence ID" value="NC_015138.1"/>
</dbReference>
<dbReference type="GO" id="GO:0004815">
    <property type="term" value="F:aspartate-tRNA ligase activity"/>
    <property type="evidence" value="ECO:0007669"/>
    <property type="project" value="UniProtKB-UniRule"/>
</dbReference>
<dbReference type="GO" id="GO:0005737">
    <property type="term" value="C:cytoplasm"/>
    <property type="evidence" value="ECO:0007669"/>
    <property type="project" value="UniProtKB-SubCell"/>
</dbReference>
<dbReference type="GO" id="GO:0003676">
    <property type="term" value="F:nucleic acid binding"/>
    <property type="evidence" value="ECO:0007669"/>
    <property type="project" value="InterPro"/>
</dbReference>
<dbReference type="Gene3D" id="3.30.1360.30">
    <property type="entry name" value="GAD-like domain"/>
    <property type="match status" value="1"/>
</dbReference>
<dbReference type="AlphaFoldDB" id="F0QCH1"/>
<reference evidence="9" key="1">
    <citation type="submission" date="2011-02" db="EMBL/GenBank/DDBJ databases">
        <title>Complete sequence of Acidovorax avenae subsp. avenae ATCC 19860.</title>
        <authorList>
            <consortium name="US DOE Joint Genome Institute"/>
            <person name="Lucas S."/>
            <person name="Copeland A."/>
            <person name="Lapidus A."/>
            <person name="Cheng J.-F."/>
            <person name="Goodwin L."/>
            <person name="Pitluck S."/>
            <person name="Chertkov O."/>
            <person name="Held B."/>
            <person name="Detter J.C."/>
            <person name="Han C."/>
            <person name="Tapia R."/>
            <person name="Land M."/>
            <person name="Hauser L."/>
            <person name="Kyrpides N."/>
            <person name="Ivanova N."/>
            <person name="Ovchinnikova G."/>
            <person name="Pagani I."/>
            <person name="Gordon S."/>
            <person name="Woyke T."/>
        </authorList>
    </citation>
    <scope>NUCLEOTIDE SEQUENCE</scope>
    <source>
        <strain evidence="9">ATCC 19860</strain>
    </source>
</reference>
<dbReference type="InterPro" id="IPR002312">
    <property type="entry name" value="Asp/Asn-tRNA-synth_IIb"/>
</dbReference>
<dbReference type="PANTHER" id="PTHR22594:SF5">
    <property type="entry name" value="ASPARTATE--TRNA LIGASE, MITOCHONDRIAL"/>
    <property type="match status" value="1"/>
</dbReference>
<keyword evidence="5 7" id="KW-0648">Protein biosynthesis</keyword>
<comment type="subcellular location">
    <subcellularLocation>
        <location evidence="7">Cytoplasm</location>
    </subcellularLocation>
</comment>
<dbReference type="GO" id="GO:0006422">
    <property type="term" value="P:aspartyl-tRNA aminoacylation"/>
    <property type="evidence" value="ECO:0007669"/>
    <property type="project" value="UniProtKB-UniRule"/>
</dbReference>
<gene>
    <name evidence="7" type="primary">aspS</name>
    <name evidence="9" type="ordered locus">Acav_3555</name>
</gene>
<dbReference type="Proteomes" id="UP000002482">
    <property type="component" value="Chromosome"/>
</dbReference>
<feature type="site" description="Important for tRNA non-discrimination" evidence="7">
    <location>
        <position position="83"/>
    </location>
</feature>
<dbReference type="EMBL" id="CP002521">
    <property type="protein sequence ID" value="ADX47454.1"/>
    <property type="molecule type" value="Genomic_DNA"/>
</dbReference>
<organism evidence="9 10">
    <name type="scientific">Paracidovorax avenae (strain ATCC 19860 / DSM 7227 / CCUG 15838 / JCM 20985 / LMG 2117 / NCPPB 1011)</name>
    <name type="common">Acidovorax avenae</name>
    <dbReference type="NCBI Taxonomy" id="643561"/>
    <lineage>
        <taxon>Bacteria</taxon>
        <taxon>Pseudomonadati</taxon>
        <taxon>Pseudomonadota</taxon>
        <taxon>Betaproteobacteria</taxon>
        <taxon>Burkholderiales</taxon>
        <taxon>Comamonadaceae</taxon>
        <taxon>Paracidovorax</taxon>
    </lineage>
</organism>
<comment type="subunit">
    <text evidence="7">Homodimer.</text>
</comment>
<evidence type="ECO:0000256" key="1">
    <source>
        <dbReference type="ARBA" id="ARBA00006303"/>
    </source>
</evidence>
<dbReference type="OrthoDB" id="9802326at2"/>
<dbReference type="EC" id="6.1.1.23" evidence="7"/>
<evidence type="ECO:0000256" key="5">
    <source>
        <dbReference type="ARBA" id="ARBA00022917"/>
    </source>
</evidence>
<keyword evidence="2 7" id="KW-0436">Ligase</keyword>
<keyword evidence="3 7" id="KW-0547">Nucleotide-binding</keyword>
<dbReference type="SUPFAM" id="SSF50249">
    <property type="entry name" value="Nucleic acid-binding proteins"/>
    <property type="match status" value="1"/>
</dbReference>
<dbReference type="PANTHER" id="PTHR22594">
    <property type="entry name" value="ASPARTYL/LYSYL-TRNA SYNTHETASE"/>
    <property type="match status" value="1"/>
</dbReference>
<evidence type="ECO:0000256" key="3">
    <source>
        <dbReference type="ARBA" id="ARBA00022741"/>
    </source>
</evidence>
<dbReference type="Gene3D" id="2.40.50.140">
    <property type="entry name" value="Nucleic acid-binding proteins"/>
    <property type="match status" value="1"/>
</dbReference>
<dbReference type="InterPro" id="IPR004365">
    <property type="entry name" value="NA-bd_OB_tRNA"/>
</dbReference>
<feature type="region of interest" description="Aspartate" evidence="7">
    <location>
        <begin position="198"/>
        <end position="201"/>
    </location>
</feature>
<dbReference type="Pfam" id="PF00152">
    <property type="entry name" value="tRNA-synt_2"/>
    <property type="match status" value="1"/>
</dbReference>
<proteinExistence type="inferred from homology"/>
<feature type="binding site" evidence="7">
    <location>
        <position position="460"/>
    </location>
    <ligand>
        <name>L-aspartate</name>
        <dbReference type="ChEBI" id="CHEBI:29991"/>
    </ligand>
</feature>
<evidence type="ECO:0000256" key="7">
    <source>
        <dbReference type="HAMAP-Rule" id="MF_00044"/>
    </source>
</evidence>
<dbReference type="KEGG" id="aaa:Acav_3555"/>
<dbReference type="HOGENOM" id="CLU_014330_3_2_4"/>
<feature type="binding site" evidence="7">
    <location>
        <begin position="546"/>
        <end position="549"/>
    </location>
    <ligand>
        <name>ATP</name>
        <dbReference type="ChEBI" id="CHEBI:30616"/>
    </ligand>
</feature>
<dbReference type="GeneID" id="34238063"/>
<protein>
    <recommendedName>
        <fullName evidence="7">Aspartate--tRNA(Asp/Asn) ligase</fullName>
        <ecNumber evidence="7">6.1.1.23</ecNumber>
    </recommendedName>
    <alternativeName>
        <fullName evidence="7">Aspartyl-tRNA synthetase</fullName>
        <shortName evidence="7">AspRS</shortName>
    </alternativeName>
    <alternativeName>
        <fullName evidence="7">Non-discriminating aspartyl-tRNA synthetase</fullName>
        <shortName evidence="7">ND-AspRS</shortName>
    </alternativeName>
</protein>
<dbReference type="InterPro" id="IPR004364">
    <property type="entry name" value="Aa-tRNA-synt_II"/>
</dbReference>
<dbReference type="PROSITE" id="PS50862">
    <property type="entry name" value="AA_TRNA_LIGASE_II"/>
    <property type="match status" value="1"/>
</dbReference>
<comment type="similarity">
    <text evidence="1 7">Belongs to the class-II aminoacyl-tRNA synthetase family. Type 1 subfamily.</text>
</comment>
<keyword evidence="6 7" id="KW-0030">Aminoacyl-tRNA synthetase</keyword>
<dbReference type="Pfam" id="PF02938">
    <property type="entry name" value="GAD"/>
    <property type="match status" value="1"/>
</dbReference>
<dbReference type="Gene3D" id="3.30.930.10">
    <property type="entry name" value="Bira Bifunctional Protein, Domain 2"/>
    <property type="match status" value="1"/>
</dbReference>
<dbReference type="CDD" id="cd04317">
    <property type="entry name" value="EcAspRS_like_N"/>
    <property type="match status" value="1"/>
</dbReference>
<dbReference type="InterPro" id="IPR006195">
    <property type="entry name" value="aa-tRNA-synth_II"/>
</dbReference>
<dbReference type="InterPro" id="IPR029351">
    <property type="entry name" value="GAD_dom"/>
</dbReference>
<evidence type="ECO:0000256" key="2">
    <source>
        <dbReference type="ARBA" id="ARBA00022598"/>
    </source>
</evidence>
<dbReference type="PRINTS" id="PR01042">
    <property type="entry name" value="TRNASYNTHASP"/>
</dbReference>
<keyword evidence="4 7" id="KW-0067">ATP-binding</keyword>
<name>F0QCH1_PARA1</name>
<dbReference type="CDD" id="cd00777">
    <property type="entry name" value="AspRS_core"/>
    <property type="match status" value="1"/>
</dbReference>
<dbReference type="HAMAP" id="MF_00044">
    <property type="entry name" value="Asp_tRNA_synth_type1"/>
    <property type="match status" value="1"/>
</dbReference>
<evidence type="ECO:0000313" key="9">
    <source>
        <dbReference type="EMBL" id="ADX47454.1"/>
    </source>
</evidence>
<dbReference type="SUPFAM" id="SSF55681">
    <property type="entry name" value="Class II aaRS and biotin synthetases"/>
    <property type="match status" value="1"/>
</dbReference>
<feature type="binding site" evidence="7">
    <location>
        <position position="501"/>
    </location>
    <ligand>
        <name>L-aspartate</name>
        <dbReference type="ChEBI" id="CHEBI:29991"/>
    </ligand>
</feature>
<comment type="function">
    <text evidence="7">Aspartyl-tRNA synthetase with relaxed tRNA specificity since it is able to aspartylate not only its cognate tRNA(Asp) but also tRNA(Asn). Reaction proceeds in two steps: L-aspartate is first activated by ATP to form Asp-AMP and then transferred to the acceptor end of tRNA(Asp/Asn).</text>
</comment>
<evidence type="ECO:0000313" key="10">
    <source>
        <dbReference type="Proteomes" id="UP000002482"/>
    </source>
</evidence>
<keyword evidence="7" id="KW-0963">Cytoplasm</keyword>
<dbReference type="InterPro" id="IPR012340">
    <property type="entry name" value="NA-bd_OB-fold"/>
</dbReference>
<feature type="binding site" evidence="7">
    <location>
        <position position="229"/>
    </location>
    <ligand>
        <name>ATP</name>
        <dbReference type="ChEBI" id="CHEBI:30616"/>
    </ligand>
</feature>
<evidence type="ECO:0000256" key="4">
    <source>
        <dbReference type="ARBA" id="ARBA00022840"/>
    </source>
</evidence>
<dbReference type="NCBIfam" id="TIGR00459">
    <property type="entry name" value="aspS_bact"/>
    <property type="match status" value="1"/>
</dbReference>
<feature type="site" description="Important for tRNA non-discrimination" evidence="7">
    <location>
        <position position="32"/>
    </location>
</feature>
<dbReference type="InterPro" id="IPR047089">
    <property type="entry name" value="Asp-tRNA-ligase_1_N"/>
</dbReference>
<feature type="binding site" evidence="7">
    <location>
        <begin position="220"/>
        <end position="222"/>
    </location>
    <ligand>
        <name>ATP</name>
        <dbReference type="ChEBI" id="CHEBI:30616"/>
    </ligand>
</feature>
<dbReference type="NCBIfam" id="NF001750">
    <property type="entry name" value="PRK00476.1"/>
    <property type="match status" value="1"/>
</dbReference>
<keyword evidence="10" id="KW-1185">Reference proteome</keyword>
<sequence>MAMRSHYCGLVTEALMGQTVTLAGWVNRRRDHGGVIFIDLRDREGNVQVVCDPDRADMFKTAEGVRNEFCVQIKGLVRARPEGTTNDNLKSGKIEVLCHELNVLNPSVTPPFQMDDENLSETTRLTHRVLDLRRPYMQRNLMLRYKTAIQVRNFLDKEGFIDIETPMLGKSTPEGARDYLVPSRVHDGQFFALPQSPQLYKQMLMVAGYDRYYQITKCFRDEDLRADRQPEFTQIDCETSFLGEEEIRAIFQRMVTEVFKTQLDVDLGEFPIMTYQDAAFRFGSDKPDLRVKLEFTELTDVMKDVDFKVFSGAANMQGGRVVALRVPGGAREEGGLSRGEIDAYTEFVKIYGAKGLAYIKVNDLAKGRDGLQSPIVKNIHDAAIAEILKRTGAQSGDLLFFGADKLKVVNDAIGALRLKIGHSEFGKKNGLFENVWAPLWVVDFPMFEYDEDDARWVAVHHPFTAPKDGHEDLMDTDPGRCIAKAYDMVLNGWELGGGSVRIHRAEVQSKVFAALKLTPEDARAKFGYLLDALQYGAPPHGGLAFGLDRLITLMTGAESIRDVIAFPKTQRAQDLLTQAPSPVDEKQLRELHIRLRNPDAAKAA</sequence>
<feature type="binding site" evidence="7">
    <location>
        <position position="174"/>
    </location>
    <ligand>
        <name>L-aspartate</name>
        <dbReference type="ChEBI" id="CHEBI:29991"/>
    </ligand>
</feature>
<comment type="catalytic activity">
    <reaction evidence="7">
        <text>tRNA(Asx) + L-aspartate + ATP = L-aspartyl-tRNA(Asx) + AMP + diphosphate</text>
        <dbReference type="Rhea" id="RHEA:18349"/>
        <dbReference type="Rhea" id="RHEA-COMP:9710"/>
        <dbReference type="Rhea" id="RHEA-COMP:9711"/>
        <dbReference type="ChEBI" id="CHEBI:29991"/>
        <dbReference type="ChEBI" id="CHEBI:30616"/>
        <dbReference type="ChEBI" id="CHEBI:33019"/>
        <dbReference type="ChEBI" id="CHEBI:78442"/>
        <dbReference type="ChEBI" id="CHEBI:78516"/>
        <dbReference type="ChEBI" id="CHEBI:456215"/>
        <dbReference type="EC" id="6.1.1.23"/>
    </reaction>
</comment>
<dbReference type="GO" id="GO:0050560">
    <property type="term" value="F:aspartate-tRNA(Asn) ligase activity"/>
    <property type="evidence" value="ECO:0007669"/>
    <property type="project" value="UniProtKB-EC"/>
</dbReference>
<dbReference type="SUPFAM" id="SSF55261">
    <property type="entry name" value="GAD domain-like"/>
    <property type="match status" value="1"/>
</dbReference>
<accession>F0QCH1</accession>
<feature type="binding site" evidence="7">
    <location>
        <position position="220"/>
    </location>
    <ligand>
        <name>L-aspartate</name>
        <dbReference type="ChEBI" id="CHEBI:29991"/>
    </ligand>
</feature>
<dbReference type="GO" id="GO:0005524">
    <property type="term" value="F:ATP binding"/>
    <property type="evidence" value="ECO:0007669"/>
    <property type="project" value="UniProtKB-UniRule"/>
</dbReference>
<dbReference type="Pfam" id="PF01336">
    <property type="entry name" value="tRNA_anti-codon"/>
    <property type="match status" value="1"/>
</dbReference>
<feature type="binding site" evidence="7">
    <location>
        <position position="494"/>
    </location>
    <ligand>
        <name>ATP</name>
        <dbReference type="ChEBI" id="CHEBI:30616"/>
    </ligand>
</feature>
<evidence type="ECO:0000256" key="6">
    <source>
        <dbReference type="ARBA" id="ARBA00023146"/>
    </source>
</evidence>
<dbReference type="InterPro" id="IPR004115">
    <property type="entry name" value="GAD-like_sf"/>
</dbReference>
<dbReference type="InterPro" id="IPR004524">
    <property type="entry name" value="Asp-tRNA-ligase_1"/>
</dbReference>